<feature type="transmembrane region" description="Helical" evidence="13">
    <location>
        <begin position="261"/>
        <end position="280"/>
    </location>
</feature>
<evidence type="ECO:0000256" key="2">
    <source>
        <dbReference type="ARBA" id="ARBA00009819"/>
    </source>
</evidence>
<dbReference type="GO" id="GO:0046872">
    <property type="term" value="F:metal ion binding"/>
    <property type="evidence" value="ECO:0007669"/>
    <property type="project" value="UniProtKB-KW"/>
</dbReference>
<feature type="transmembrane region" description="Helical" evidence="13">
    <location>
        <begin position="221"/>
        <end position="241"/>
    </location>
</feature>
<evidence type="ECO:0000256" key="13">
    <source>
        <dbReference type="SAM" id="Phobius"/>
    </source>
</evidence>
<comment type="caution">
    <text evidence="15">The sequence shown here is derived from an EMBL/GenBank/DDBJ whole genome shotgun (WGS) entry which is preliminary data.</text>
</comment>
<dbReference type="GO" id="GO:0020037">
    <property type="term" value="F:heme binding"/>
    <property type="evidence" value="ECO:0007669"/>
    <property type="project" value="InterPro"/>
</dbReference>
<dbReference type="GO" id="GO:0070069">
    <property type="term" value="C:cytochrome complex"/>
    <property type="evidence" value="ECO:0007669"/>
    <property type="project" value="InterPro"/>
</dbReference>
<evidence type="ECO:0000256" key="12">
    <source>
        <dbReference type="PROSITE-ProRule" id="PRU00433"/>
    </source>
</evidence>
<dbReference type="SUPFAM" id="SSF46626">
    <property type="entry name" value="Cytochrome c"/>
    <property type="match status" value="1"/>
</dbReference>
<dbReference type="OrthoDB" id="9795893at2"/>
<dbReference type="PROSITE" id="PS51007">
    <property type="entry name" value="CYTC"/>
    <property type="match status" value="1"/>
</dbReference>
<feature type="transmembrane region" description="Helical" evidence="13">
    <location>
        <begin position="287"/>
        <end position="304"/>
    </location>
</feature>
<comment type="subcellular location">
    <subcellularLocation>
        <location evidence="1">Cell membrane</location>
        <topology evidence="1">Multi-pass membrane protein</topology>
    </subcellularLocation>
</comment>
<keyword evidence="3" id="KW-0813">Transport</keyword>
<keyword evidence="10 12" id="KW-0408">Iron</keyword>
<dbReference type="InterPro" id="IPR002585">
    <property type="entry name" value="Cyt-d_ubiquinol_oxidase_su_1"/>
</dbReference>
<dbReference type="Pfam" id="PF01654">
    <property type="entry name" value="Cyt_bd_oxida_I"/>
    <property type="match status" value="1"/>
</dbReference>
<keyword evidence="11 13" id="KW-0472">Membrane</keyword>
<accession>A0A5E6M992</accession>
<dbReference type="AlphaFoldDB" id="A0A5E6M992"/>
<dbReference type="Proteomes" id="UP000381693">
    <property type="component" value="Unassembled WGS sequence"/>
</dbReference>
<dbReference type="GO" id="GO:0019646">
    <property type="term" value="P:aerobic electron transport chain"/>
    <property type="evidence" value="ECO:0007669"/>
    <property type="project" value="InterPro"/>
</dbReference>
<comment type="similarity">
    <text evidence="2">Belongs to the cytochrome ubiquinol oxidase subunit 1 family.</text>
</comment>
<keyword evidence="9 13" id="KW-1133">Transmembrane helix</keyword>
<dbReference type="GO" id="GO:0009055">
    <property type="term" value="F:electron transfer activity"/>
    <property type="evidence" value="ECO:0007669"/>
    <property type="project" value="InterPro"/>
</dbReference>
<evidence type="ECO:0000313" key="15">
    <source>
        <dbReference type="EMBL" id="VVM05964.1"/>
    </source>
</evidence>
<reference evidence="15" key="1">
    <citation type="submission" date="2019-09" db="EMBL/GenBank/DDBJ databases">
        <authorList>
            <person name="Cremers G."/>
        </authorList>
    </citation>
    <scope>NUCLEOTIDE SEQUENCE [LARGE SCALE GENOMIC DNA]</scope>
    <source>
        <strain evidence="15">3B</strain>
    </source>
</reference>
<evidence type="ECO:0000313" key="16">
    <source>
        <dbReference type="Proteomes" id="UP000381693"/>
    </source>
</evidence>
<feature type="transmembrane region" description="Helical" evidence="13">
    <location>
        <begin position="104"/>
        <end position="128"/>
    </location>
</feature>
<feature type="transmembrane region" description="Helical" evidence="13">
    <location>
        <begin position="20"/>
        <end position="45"/>
    </location>
</feature>
<gene>
    <name evidence="15" type="ORF">MAMC_00891</name>
</gene>
<keyword evidence="7 12" id="KW-0479">Metal-binding</keyword>
<evidence type="ECO:0000256" key="8">
    <source>
        <dbReference type="ARBA" id="ARBA00022982"/>
    </source>
</evidence>
<evidence type="ECO:0000256" key="4">
    <source>
        <dbReference type="ARBA" id="ARBA00022475"/>
    </source>
</evidence>
<evidence type="ECO:0000256" key="7">
    <source>
        <dbReference type="ARBA" id="ARBA00022723"/>
    </source>
</evidence>
<keyword evidence="4" id="KW-1003">Cell membrane</keyword>
<keyword evidence="6 13" id="KW-0812">Transmembrane</keyword>
<feature type="transmembrane region" description="Helical" evidence="13">
    <location>
        <begin position="183"/>
        <end position="209"/>
    </location>
</feature>
<dbReference type="EMBL" id="CABFUZ020000102">
    <property type="protein sequence ID" value="VVM05964.1"/>
    <property type="molecule type" value="Genomic_DNA"/>
</dbReference>
<feature type="domain" description="Cytochrome c" evidence="14">
    <location>
        <begin position="367"/>
        <end position="445"/>
    </location>
</feature>
<evidence type="ECO:0000259" key="14">
    <source>
        <dbReference type="PROSITE" id="PS51007"/>
    </source>
</evidence>
<feature type="transmembrane region" description="Helical" evidence="13">
    <location>
        <begin position="140"/>
        <end position="163"/>
    </location>
</feature>
<name>A0A5E6M992_9BACT</name>
<sequence>MESLGMYPTWYVPYIGSGWVMGITGTIHILASHTSIGASFLFALLETKAYRENKPWLLDYIRRYGVFLLVFSYIWGSVTGPGIWYSTTVASPRGISGLIHNFVWVWATEWVFFVTEVIGVYALVYTIGKVDPKTHLKLTWLFAVASLETLLLIIGILSFMMWPGGERWYRTGSVLDAFYNLNIFAQMTMRAAFMCVAAAIVGSIVVAGVQDRAQRSEIARFIAKMGFFGLVALVPLFYWYVQTLPPTAKIILAARLPAYTPQLLIGMLLLIGLYLAWLAWKPSWLPAPVASVMTVLLLLFGLWPEERARESLRKPYVAGQYIYGNQVISRDVPGKGIKAEVRAIQEYGLLALHPFVPADLKEITPRNRLEAGRMIAAIACANCHSLEKTGLLRPLPAKFGGTTDPRVVRAFLDGPLYTGAIPYMPDIPLSEKEREALAYFIAHASERPASLSAVEAKPTGSQ</sequence>
<keyword evidence="8" id="KW-0249">Electron transport</keyword>
<dbReference type="InterPro" id="IPR009056">
    <property type="entry name" value="Cyt_c-like_dom"/>
</dbReference>
<evidence type="ECO:0000256" key="10">
    <source>
        <dbReference type="ARBA" id="ARBA00023004"/>
    </source>
</evidence>
<dbReference type="GO" id="GO:0005886">
    <property type="term" value="C:plasma membrane"/>
    <property type="evidence" value="ECO:0007669"/>
    <property type="project" value="UniProtKB-SubCell"/>
</dbReference>
<evidence type="ECO:0000256" key="5">
    <source>
        <dbReference type="ARBA" id="ARBA00022617"/>
    </source>
</evidence>
<evidence type="ECO:0000256" key="1">
    <source>
        <dbReference type="ARBA" id="ARBA00004651"/>
    </source>
</evidence>
<dbReference type="RefSeq" id="WP_142524957.1">
    <property type="nucleotide sequence ID" value="NZ_CABFUZ020000102.1"/>
</dbReference>
<feature type="transmembrane region" description="Helical" evidence="13">
    <location>
        <begin position="66"/>
        <end position="84"/>
    </location>
</feature>
<keyword evidence="5 12" id="KW-0349">Heme</keyword>
<evidence type="ECO:0000256" key="3">
    <source>
        <dbReference type="ARBA" id="ARBA00022448"/>
    </source>
</evidence>
<dbReference type="InterPro" id="IPR036909">
    <property type="entry name" value="Cyt_c-like_dom_sf"/>
</dbReference>
<organism evidence="15 16">
    <name type="scientific">Methylacidimicrobium cyclopophantes</name>
    <dbReference type="NCBI Taxonomy" id="1041766"/>
    <lineage>
        <taxon>Bacteria</taxon>
        <taxon>Pseudomonadati</taxon>
        <taxon>Verrucomicrobiota</taxon>
        <taxon>Methylacidimicrobium</taxon>
    </lineage>
</organism>
<dbReference type="Gene3D" id="1.10.760.10">
    <property type="entry name" value="Cytochrome c-like domain"/>
    <property type="match status" value="1"/>
</dbReference>
<evidence type="ECO:0000256" key="9">
    <source>
        <dbReference type="ARBA" id="ARBA00022989"/>
    </source>
</evidence>
<keyword evidence="16" id="KW-1185">Reference proteome</keyword>
<protein>
    <recommendedName>
        <fullName evidence="14">Cytochrome c domain-containing protein</fullName>
    </recommendedName>
</protein>
<evidence type="ECO:0000256" key="6">
    <source>
        <dbReference type="ARBA" id="ARBA00022692"/>
    </source>
</evidence>
<evidence type="ECO:0000256" key="11">
    <source>
        <dbReference type="ARBA" id="ARBA00023136"/>
    </source>
</evidence>
<proteinExistence type="inferred from homology"/>